<keyword evidence="2" id="KW-1185">Reference proteome</keyword>
<reference evidence="1" key="1">
    <citation type="submission" date="2020-08" db="EMBL/GenBank/DDBJ databases">
        <title>Genome public.</title>
        <authorList>
            <person name="Liu C."/>
            <person name="Sun Q."/>
        </authorList>
    </citation>
    <scope>NUCLEOTIDE SEQUENCE</scope>
    <source>
        <strain evidence="1">NSJ-12</strain>
    </source>
</reference>
<proteinExistence type="predicted"/>
<dbReference type="EMBL" id="JACRSY010000029">
    <property type="protein sequence ID" value="MBC8580850.1"/>
    <property type="molecule type" value="Genomic_DNA"/>
</dbReference>
<dbReference type="AlphaFoldDB" id="A0A926IAG5"/>
<name>A0A926IAG5_9FIRM</name>
<organism evidence="1 2">
    <name type="scientific">Zhenhengia yiwuensis</name>
    <dbReference type="NCBI Taxonomy" id="2763666"/>
    <lineage>
        <taxon>Bacteria</taxon>
        <taxon>Bacillati</taxon>
        <taxon>Bacillota</taxon>
        <taxon>Clostridia</taxon>
        <taxon>Lachnospirales</taxon>
        <taxon>Lachnospiraceae</taxon>
        <taxon>Zhenhengia</taxon>
    </lineage>
</organism>
<evidence type="ECO:0000313" key="1">
    <source>
        <dbReference type="EMBL" id="MBC8580850.1"/>
    </source>
</evidence>
<comment type="caution">
    <text evidence="1">The sequence shown here is derived from an EMBL/GenBank/DDBJ whole genome shotgun (WGS) entry which is preliminary data.</text>
</comment>
<evidence type="ECO:0008006" key="3">
    <source>
        <dbReference type="Google" id="ProtNLM"/>
    </source>
</evidence>
<evidence type="ECO:0000313" key="2">
    <source>
        <dbReference type="Proteomes" id="UP000655830"/>
    </source>
</evidence>
<accession>A0A926IAG5</accession>
<dbReference type="Proteomes" id="UP000655830">
    <property type="component" value="Unassembled WGS sequence"/>
</dbReference>
<protein>
    <recommendedName>
        <fullName evidence="3">Phage protein</fullName>
    </recommendedName>
</protein>
<gene>
    <name evidence="1" type="ORF">H8718_15130</name>
</gene>
<dbReference type="RefSeq" id="WP_249333547.1">
    <property type="nucleotide sequence ID" value="NZ_JACRSY010000029.1"/>
</dbReference>
<sequence length="245" mass="27126">MMNRETAEYLVGLGKEQVVIEANNGGQYTPERLVRITEPVATAVEVHTLTAVVDYIKENIDNLGPVVINVKTPTKVKVMSPLNGDRNREHYLEATAITPDNLRFDTFLDTERFNIMMQAGFVNHPVQVDEQVLDYKKMLLQVTGLVREEAIKEVGDDGVSQAATIKTGVASVGEVVVPNPVQLAPYRTFSEVEQPLSRFVFRMKSGPSAALYEADGGAWKNEAILKIKEYLKNELSGIKGIHILA</sequence>